<evidence type="ECO:0000313" key="1">
    <source>
        <dbReference type="EMBL" id="AGF58207.1"/>
    </source>
</evidence>
<reference evidence="1 2" key="1">
    <citation type="submission" date="2013-02" db="EMBL/GenBank/DDBJ databases">
        <title>Genome sequence of Clostridium saccharoperbutylacetonicum N1-4(HMT).</title>
        <authorList>
            <person name="Poehlein A."/>
            <person name="Daniel R."/>
        </authorList>
    </citation>
    <scope>NUCLEOTIDE SEQUENCE [LARGE SCALE GENOMIC DNA]</scope>
    <source>
        <strain evidence="2">N1-4(HMT)</strain>
    </source>
</reference>
<dbReference type="KEGG" id="csr:Cspa_c44540"/>
<dbReference type="RefSeq" id="WP_015394518.1">
    <property type="nucleotide sequence ID" value="NC_020291.1"/>
</dbReference>
<dbReference type="Proteomes" id="UP000011728">
    <property type="component" value="Chromosome"/>
</dbReference>
<organism evidence="1 2">
    <name type="scientific">Clostridium saccharoperbutylacetonicum N1-4(HMT)</name>
    <dbReference type="NCBI Taxonomy" id="931276"/>
    <lineage>
        <taxon>Bacteria</taxon>
        <taxon>Bacillati</taxon>
        <taxon>Bacillota</taxon>
        <taxon>Clostridia</taxon>
        <taxon>Eubacteriales</taxon>
        <taxon>Clostridiaceae</taxon>
        <taxon>Clostridium</taxon>
    </lineage>
</organism>
<name>M1N428_9CLOT</name>
<protein>
    <submittedName>
        <fullName evidence="1">Uncharacterized protein</fullName>
    </submittedName>
</protein>
<dbReference type="OrthoDB" id="2614062at2"/>
<proteinExistence type="predicted"/>
<accession>M1N428</accession>
<gene>
    <name evidence="1" type="ORF">Cspa_c44540</name>
</gene>
<keyword evidence="2" id="KW-1185">Reference proteome</keyword>
<dbReference type="AlphaFoldDB" id="M1N428"/>
<dbReference type="EMBL" id="CP004121">
    <property type="protein sequence ID" value="AGF58207.1"/>
    <property type="molecule type" value="Genomic_DNA"/>
</dbReference>
<dbReference type="PATRIC" id="fig|931276.5.peg.4487"/>
<sequence>MRYDEYFEKICNSTMGDWNYDDESGVYFYKYDIDIVIENDISWLENSDDCCYDDWANKSFESRAYRKRFILKFRDNIVKKIYGVFVDGCKCFIPEPNENMIITKEQYAVGKIINGFINSIEKFDFYLNKVSIKINSE</sequence>
<dbReference type="eggNOG" id="ENOG5033H2X">
    <property type="taxonomic scope" value="Bacteria"/>
</dbReference>
<dbReference type="STRING" id="36745.CLSAP_42260"/>
<evidence type="ECO:0000313" key="2">
    <source>
        <dbReference type="Proteomes" id="UP000011728"/>
    </source>
</evidence>
<dbReference type="HOGENOM" id="CLU_155183_0_0_9"/>